<evidence type="ECO:0000256" key="1">
    <source>
        <dbReference type="ARBA" id="ARBA00093458"/>
    </source>
</evidence>
<protein>
    <recommendedName>
        <fullName evidence="4">Serine/threonine-protein kinase 19</fullName>
    </recommendedName>
</protein>
<evidence type="ECO:0000313" key="2">
    <source>
        <dbReference type="EnsemblMetazoa" id="G485.2:cds"/>
    </source>
</evidence>
<dbReference type="GO" id="GO:0046579">
    <property type="term" value="P:positive regulation of Ras protein signal transduction"/>
    <property type="evidence" value="ECO:0007669"/>
    <property type="project" value="TreeGrafter"/>
</dbReference>
<name>A0A8W8N112_MAGGI</name>
<reference evidence="2" key="1">
    <citation type="submission" date="2022-08" db="UniProtKB">
        <authorList>
            <consortium name="EnsemblMetazoa"/>
        </authorList>
    </citation>
    <scope>IDENTIFICATION</scope>
    <source>
        <strain evidence="2">05x7-T-G4-1.051#20</strain>
    </source>
</reference>
<dbReference type="InterPro" id="IPR018865">
    <property type="entry name" value="STK19-like"/>
</dbReference>
<dbReference type="EnsemblMetazoa" id="G485.2">
    <property type="protein sequence ID" value="G485.2:cds"/>
    <property type="gene ID" value="G485"/>
</dbReference>
<dbReference type="PANTHER" id="PTHR15243:SF0">
    <property type="entry name" value="SERINE_THREONINE-PROTEIN KINASE 19"/>
    <property type="match status" value="1"/>
</dbReference>
<evidence type="ECO:0000313" key="3">
    <source>
        <dbReference type="Proteomes" id="UP000005408"/>
    </source>
</evidence>
<evidence type="ECO:0008006" key="4">
    <source>
        <dbReference type="Google" id="ProtNLM"/>
    </source>
</evidence>
<accession>A0A8W8N112</accession>
<proteinExistence type="inferred from homology"/>
<sequence>MVAPMTQIATSDGLKQRMSKRSIVNDLYKSRKRVCTAPSSDINETSEFNDGLNGTSFSAAEIPSDTKVSLLHLKELFPLERFEGRLPVVIVKHQLYSLINDRTAVDKELNTLKLANEIKLFKLGAELDDYCIVFTREYQDHVIKVMSELSISKNICNKFVNTVIKKYTDVCINKDTLMNEFNFTDSEITQLVKASVLTVRDVGNWWVALPNAGIFMKCFLRGRKAIVTMIRKCKYREILQTELEQRKWPKVCKLGLQYHMHEVIGADLIKCIQTTSGLLLRLKDS</sequence>
<dbReference type="AlphaFoldDB" id="A0A8W8N112"/>
<dbReference type="Pfam" id="PF10494">
    <property type="entry name" value="Stk19"/>
    <property type="match status" value="1"/>
</dbReference>
<comment type="similarity">
    <text evidence="1">Belongs to the STK19 family.</text>
</comment>
<dbReference type="Proteomes" id="UP000005408">
    <property type="component" value="Unassembled WGS sequence"/>
</dbReference>
<dbReference type="PANTHER" id="PTHR15243">
    <property type="entry name" value="SERINE/THREONINE-PROTEIN KINASE 19"/>
    <property type="match status" value="1"/>
</dbReference>
<keyword evidence="3" id="KW-1185">Reference proteome</keyword>
<organism evidence="2 3">
    <name type="scientific">Magallana gigas</name>
    <name type="common">Pacific oyster</name>
    <name type="synonym">Crassostrea gigas</name>
    <dbReference type="NCBI Taxonomy" id="29159"/>
    <lineage>
        <taxon>Eukaryota</taxon>
        <taxon>Metazoa</taxon>
        <taxon>Spiralia</taxon>
        <taxon>Lophotrochozoa</taxon>
        <taxon>Mollusca</taxon>
        <taxon>Bivalvia</taxon>
        <taxon>Autobranchia</taxon>
        <taxon>Pteriomorphia</taxon>
        <taxon>Ostreida</taxon>
        <taxon>Ostreoidea</taxon>
        <taxon>Ostreidae</taxon>
        <taxon>Magallana</taxon>
    </lineage>
</organism>